<feature type="compositionally biased region" description="Basic and acidic residues" evidence="1">
    <location>
        <begin position="137"/>
        <end position="153"/>
    </location>
</feature>
<keyword evidence="3" id="KW-1185">Reference proteome</keyword>
<dbReference type="RefSeq" id="XP_013891904.1">
    <property type="nucleotide sequence ID" value="XM_014036450.1"/>
</dbReference>
<gene>
    <name evidence="2" type="ORF">MNEG_15079</name>
</gene>
<dbReference type="OrthoDB" id="10250783at2759"/>
<dbReference type="KEGG" id="mng:MNEG_15079"/>
<accession>A0A0D2LM45</accession>
<sequence>MARSAATQVNISFWTRAACGRPLAVRPLAQQGGRTRLMSAVFGAGASPAVRSGAAALRRLAAPAGRPLGVRAYAVAAAEPAAGKQVEIVKEAHGFELVRHQFVREYDSNVCLYRHKKTGLRWWRQQLKAGAARARRAAHDATATRHWEQEQRRHAPTPRWQQLPGRGCAELISVLNSDENKTFGAVFRTPVGDSTGIPHILP</sequence>
<reference evidence="2 3" key="1">
    <citation type="journal article" date="2013" name="BMC Genomics">
        <title>Reconstruction of the lipid metabolism for the microalga Monoraphidium neglectum from its genome sequence reveals characteristics suitable for biofuel production.</title>
        <authorList>
            <person name="Bogen C."/>
            <person name="Al-Dilaimi A."/>
            <person name="Albersmeier A."/>
            <person name="Wichmann J."/>
            <person name="Grundmann M."/>
            <person name="Rupp O."/>
            <person name="Lauersen K.J."/>
            <person name="Blifernez-Klassen O."/>
            <person name="Kalinowski J."/>
            <person name="Goesmann A."/>
            <person name="Mussgnug J.H."/>
            <person name="Kruse O."/>
        </authorList>
    </citation>
    <scope>NUCLEOTIDE SEQUENCE [LARGE SCALE GENOMIC DNA]</scope>
    <source>
        <strain evidence="2 3">SAG 48.87</strain>
    </source>
</reference>
<dbReference type="EMBL" id="KK105227">
    <property type="protein sequence ID" value="KIY92884.1"/>
    <property type="molecule type" value="Genomic_DNA"/>
</dbReference>
<dbReference type="Proteomes" id="UP000054498">
    <property type="component" value="Unassembled WGS sequence"/>
</dbReference>
<dbReference type="STRING" id="145388.A0A0D2LM45"/>
<organism evidence="2 3">
    <name type="scientific">Monoraphidium neglectum</name>
    <dbReference type="NCBI Taxonomy" id="145388"/>
    <lineage>
        <taxon>Eukaryota</taxon>
        <taxon>Viridiplantae</taxon>
        <taxon>Chlorophyta</taxon>
        <taxon>core chlorophytes</taxon>
        <taxon>Chlorophyceae</taxon>
        <taxon>CS clade</taxon>
        <taxon>Sphaeropleales</taxon>
        <taxon>Selenastraceae</taxon>
        <taxon>Monoraphidium</taxon>
    </lineage>
</organism>
<protein>
    <submittedName>
        <fullName evidence="2">Uncharacterized protein</fullName>
    </submittedName>
</protein>
<evidence type="ECO:0000256" key="1">
    <source>
        <dbReference type="SAM" id="MobiDB-lite"/>
    </source>
</evidence>
<proteinExistence type="predicted"/>
<name>A0A0D2LM45_9CHLO</name>
<evidence type="ECO:0000313" key="2">
    <source>
        <dbReference type="EMBL" id="KIY92884.1"/>
    </source>
</evidence>
<evidence type="ECO:0000313" key="3">
    <source>
        <dbReference type="Proteomes" id="UP000054498"/>
    </source>
</evidence>
<dbReference type="GeneID" id="25732704"/>
<feature type="region of interest" description="Disordered" evidence="1">
    <location>
        <begin position="137"/>
        <end position="162"/>
    </location>
</feature>
<dbReference type="AlphaFoldDB" id="A0A0D2LM45"/>